<evidence type="ECO:0000256" key="2">
    <source>
        <dbReference type="ARBA" id="ARBA00022649"/>
    </source>
</evidence>
<dbReference type="Gene3D" id="3.30.2310.20">
    <property type="entry name" value="RelE-like"/>
    <property type="match status" value="1"/>
</dbReference>
<dbReference type="InterPro" id="IPR007712">
    <property type="entry name" value="RelE/ParE_toxin"/>
</dbReference>
<dbReference type="PANTHER" id="PTHR33755">
    <property type="entry name" value="TOXIN PARE1-RELATED"/>
    <property type="match status" value="1"/>
</dbReference>
<sequence length="96" mass="11192">MKVVWSPLALEKLVTMAKFIAFDKPSAADKWVNDIFDRTDLLGTQPELGREVPELLGSRYRELIFGSYRIIYKVEHEIKILTLRNRRQLLSLSDVE</sequence>
<evidence type="ECO:0000256" key="1">
    <source>
        <dbReference type="ARBA" id="ARBA00006226"/>
    </source>
</evidence>
<dbReference type="RefSeq" id="WP_089367973.1">
    <property type="nucleotide sequence ID" value="NZ_BJXZ01000004.1"/>
</dbReference>
<dbReference type="PANTHER" id="PTHR33755:SF5">
    <property type="entry name" value="TYPE II TOXIN-ANTITOXIN SYSTEM RELE_PARE FAMILY TOXIN"/>
    <property type="match status" value="1"/>
</dbReference>
<accession>A0AAC9XX79</accession>
<dbReference type="Proteomes" id="UP000198329">
    <property type="component" value="Chromosome I"/>
</dbReference>
<dbReference type="KEGG" id="png:PNIG_a1261"/>
<name>A0AAC9XX79_9GAMM</name>
<dbReference type="AlphaFoldDB" id="A0AAC9XX79"/>
<keyword evidence="2" id="KW-1277">Toxin-antitoxin system</keyword>
<gene>
    <name evidence="3" type="ORF">PNIG_a1261</name>
</gene>
<proteinExistence type="inferred from homology"/>
<evidence type="ECO:0000313" key="3">
    <source>
        <dbReference type="EMBL" id="ASM53449.1"/>
    </source>
</evidence>
<protein>
    <recommendedName>
        <fullName evidence="5">Plasmid stabilisation system protein</fullName>
    </recommendedName>
</protein>
<organism evidence="3 4">
    <name type="scientific">Pseudoalteromonas nigrifaciens</name>
    <dbReference type="NCBI Taxonomy" id="28109"/>
    <lineage>
        <taxon>Bacteria</taxon>
        <taxon>Pseudomonadati</taxon>
        <taxon>Pseudomonadota</taxon>
        <taxon>Gammaproteobacteria</taxon>
        <taxon>Alteromonadales</taxon>
        <taxon>Pseudoalteromonadaceae</taxon>
        <taxon>Pseudoalteromonas</taxon>
    </lineage>
</organism>
<evidence type="ECO:0008006" key="5">
    <source>
        <dbReference type="Google" id="ProtNLM"/>
    </source>
</evidence>
<dbReference type="Pfam" id="PF05016">
    <property type="entry name" value="ParE_toxin"/>
    <property type="match status" value="1"/>
</dbReference>
<dbReference type="InterPro" id="IPR035093">
    <property type="entry name" value="RelE/ParE_toxin_dom_sf"/>
</dbReference>
<dbReference type="InterPro" id="IPR051803">
    <property type="entry name" value="TA_system_RelE-like_toxin"/>
</dbReference>
<dbReference type="GeneID" id="300941104"/>
<comment type="similarity">
    <text evidence="1">Belongs to the RelE toxin family.</text>
</comment>
<evidence type="ECO:0000313" key="4">
    <source>
        <dbReference type="Proteomes" id="UP000198329"/>
    </source>
</evidence>
<dbReference type="EMBL" id="CP011036">
    <property type="protein sequence ID" value="ASM53449.1"/>
    <property type="molecule type" value="Genomic_DNA"/>
</dbReference>
<keyword evidence="4" id="KW-1185">Reference proteome</keyword>
<reference evidence="3 4" key="1">
    <citation type="submission" date="2015-03" db="EMBL/GenBank/DDBJ databases">
        <authorList>
            <person name="Xie B.-B."/>
            <person name="Rong J.-C."/>
            <person name="Qin Q.-L."/>
            <person name="Zhang Y.-Z."/>
        </authorList>
    </citation>
    <scope>NUCLEOTIDE SEQUENCE [LARGE SCALE GENOMIC DNA]</scope>
    <source>
        <strain evidence="3 4">KMM 661</strain>
    </source>
</reference>